<dbReference type="Gene3D" id="2.60.40.1890">
    <property type="entry name" value="PCu(A)C copper chaperone"/>
    <property type="match status" value="1"/>
</dbReference>
<reference evidence="3" key="1">
    <citation type="submission" date="2017-05" db="EMBL/GenBank/DDBJ databases">
        <authorList>
            <person name="Lin X."/>
        </authorList>
    </citation>
    <scope>NUCLEOTIDE SEQUENCE [LARGE SCALE GENOMIC DNA]</scope>
    <source>
        <strain evidence="3">JLT2012</strain>
    </source>
</reference>
<dbReference type="InterPro" id="IPR007410">
    <property type="entry name" value="LpqE-like"/>
</dbReference>
<dbReference type="InterPro" id="IPR058248">
    <property type="entry name" value="Lxx211020-like"/>
</dbReference>
<protein>
    <recommendedName>
        <fullName evidence="4">Copper chaperone PCu(A)C</fullName>
    </recommendedName>
</protein>
<evidence type="ECO:0008006" key="4">
    <source>
        <dbReference type="Google" id="ProtNLM"/>
    </source>
</evidence>
<comment type="caution">
    <text evidence="2">The sequence shown here is derived from an EMBL/GenBank/DDBJ whole genome shotgun (WGS) entry which is preliminary data.</text>
</comment>
<dbReference type="OrthoDB" id="9796962at2"/>
<feature type="signal peptide" evidence="1">
    <location>
        <begin position="1"/>
        <end position="19"/>
    </location>
</feature>
<dbReference type="Pfam" id="PF04314">
    <property type="entry name" value="PCuAC"/>
    <property type="match status" value="1"/>
</dbReference>
<dbReference type="InterPro" id="IPR036182">
    <property type="entry name" value="PCuAC_sf"/>
</dbReference>
<dbReference type="AlphaFoldDB" id="A0A219B221"/>
<keyword evidence="1" id="KW-0732">Signal</keyword>
<accession>A0A219B221</accession>
<proteinExistence type="predicted"/>
<dbReference type="SUPFAM" id="SSF110087">
    <property type="entry name" value="DR1885-like metal-binding protein"/>
    <property type="match status" value="1"/>
</dbReference>
<evidence type="ECO:0000313" key="2">
    <source>
        <dbReference type="EMBL" id="OWV31868.1"/>
    </source>
</evidence>
<sequence>MRFNAIAAASLLALLPACSGEPVEDTDLVQDETPATLDAAQADGPLDIESDVTASGFELLLPVVEGRPAVLYGTIMGGSEPDRLTDILIDSARVEMHNTVAGEGGTMRMEQLDEIPIEPRGTVTFERGGYHGMVFDVPDIMETMDSVPVTLVFDMAGQQSVEARIDGLAGGMAMEPAEDMTGMEQETGAATANTDGDAEQ</sequence>
<feature type="chain" id="PRO_5012397558" description="Copper chaperone PCu(A)C" evidence="1">
    <location>
        <begin position="20"/>
        <end position="200"/>
    </location>
</feature>
<dbReference type="EMBL" id="NFZT01000007">
    <property type="protein sequence ID" value="OWV31868.1"/>
    <property type="molecule type" value="Genomic_DNA"/>
</dbReference>
<organism evidence="2 3">
    <name type="scientific">Pacificimonas flava</name>
    <dbReference type="NCBI Taxonomy" id="1234595"/>
    <lineage>
        <taxon>Bacteria</taxon>
        <taxon>Pseudomonadati</taxon>
        <taxon>Pseudomonadota</taxon>
        <taxon>Alphaproteobacteria</taxon>
        <taxon>Sphingomonadales</taxon>
        <taxon>Sphingosinicellaceae</taxon>
        <taxon>Pacificimonas</taxon>
    </lineage>
</organism>
<dbReference type="PANTHER" id="PTHR36302">
    <property type="entry name" value="BLR7088 PROTEIN"/>
    <property type="match status" value="1"/>
</dbReference>
<dbReference type="PANTHER" id="PTHR36302:SF1">
    <property type="entry name" value="COPPER CHAPERONE PCU(A)C"/>
    <property type="match status" value="1"/>
</dbReference>
<gene>
    <name evidence="2" type="ORF">B5C34_15310</name>
</gene>
<evidence type="ECO:0000313" key="3">
    <source>
        <dbReference type="Proteomes" id="UP000198462"/>
    </source>
</evidence>
<name>A0A219B221_9SPHN</name>
<dbReference type="RefSeq" id="WP_088713662.1">
    <property type="nucleotide sequence ID" value="NZ_NFZT01000007.1"/>
</dbReference>
<keyword evidence="3" id="KW-1185">Reference proteome</keyword>
<dbReference type="Proteomes" id="UP000198462">
    <property type="component" value="Unassembled WGS sequence"/>
</dbReference>
<evidence type="ECO:0000256" key="1">
    <source>
        <dbReference type="SAM" id="SignalP"/>
    </source>
</evidence>